<dbReference type="InterPro" id="IPR040520">
    <property type="entry name" value="Importin_rep_3"/>
</dbReference>
<feature type="domain" description="Importin N-terminal" evidence="9">
    <location>
        <begin position="37"/>
        <end position="103"/>
    </location>
</feature>
<comment type="caution">
    <text evidence="10">The sequence shown here is derived from an EMBL/GenBank/DDBJ whole genome shotgun (WGS) entry which is preliminary data.</text>
</comment>
<evidence type="ECO:0000259" key="9">
    <source>
        <dbReference type="SMART" id="SM00913"/>
    </source>
</evidence>
<comment type="similarity">
    <text evidence="2">Belongs to the importin beta family.</text>
</comment>
<comment type="subcellular location">
    <subcellularLocation>
        <location evidence="1">Nucleus</location>
    </subcellularLocation>
</comment>
<dbReference type="Pfam" id="PF18773">
    <property type="entry name" value="Importin_rep"/>
    <property type="match status" value="1"/>
</dbReference>
<evidence type="ECO:0000256" key="3">
    <source>
        <dbReference type="ARBA" id="ARBA00011422"/>
    </source>
</evidence>
<comment type="subunit">
    <text evidence="3">Interacts with UBC9, RAN, RBM8A, eIF-1A and PAX6.</text>
</comment>
<accession>A0ABD3W1P4</accession>
<keyword evidence="6" id="KW-0677">Repeat</keyword>
<dbReference type="Pfam" id="PF03810">
    <property type="entry name" value="IBN_N"/>
    <property type="match status" value="1"/>
</dbReference>
<evidence type="ECO:0000256" key="2">
    <source>
        <dbReference type="ARBA" id="ARBA00007991"/>
    </source>
</evidence>
<dbReference type="EMBL" id="JBJQND010000008">
    <property type="protein sequence ID" value="KAL3867799.1"/>
    <property type="molecule type" value="Genomic_DNA"/>
</dbReference>
<keyword evidence="7" id="KW-0653">Protein transport</keyword>
<reference evidence="10 11" key="1">
    <citation type="submission" date="2024-11" db="EMBL/GenBank/DDBJ databases">
        <title>Chromosome-level genome assembly of the freshwater bivalve Anodonta woodiana.</title>
        <authorList>
            <person name="Chen X."/>
        </authorList>
    </citation>
    <scope>NUCLEOTIDE SEQUENCE [LARGE SCALE GENOMIC DNA]</scope>
    <source>
        <strain evidence="10">MN2024</strain>
        <tissue evidence="10">Gills</tissue>
    </source>
</reference>
<dbReference type="InterPro" id="IPR016024">
    <property type="entry name" value="ARM-type_fold"/>
</dbReference>
<evidence type="ECO:0000256" key="1">
    <source>
        <dbReference type="ARBA" id="ARBA00004123"/>
    </source>
</evidence>
<evidence type="ECO:0000313" key="11">
    <source>
        <dbReference type="Proteomes" id="UP001634394"/>
    </source>
</evidence>
<dbReference type="InterPro" id="IPR057942">
    <property type="entry name" value="TPR_TNPO3_IPO13_3rd"/>
</dbReference>
<evidence type="ECO:0000256" key="8">
    <source>
        <dbReference type="ARBA" id="ARBA00023242"/>
    </source>
</evidence>
<dbReference type="AlphaFoldDB" id="A0ABD3W1P4"/>
<protein>
    <recommendedName>
        <fullName evidence="4">Importin-13</fullName>
    </recommendedName>
</protein>
<dbReference type="PANTHER" id="PTHR12363:SF33">
    <property type="entry name" value="IMPORTIN-13"/>
    <property type="match status" value="1"/>
</dbReference>
<dbReference type="SUPFAM" id="SSF48371">
    <property type="entry name" value="ARM repeat"/>
    <property type="match status" value="1"/>
</dbReference>
<dbReference type="Pfam" id="PF08389">
    <property type="entry name" value="Xpo1"/>
    <property type="match status" value="1"/>
</dbReference>
<dbReference type="Gene3D" id="1.25.10.10">
    <property type="entry name" value="Leucine-rich Repeat Variant"/>
    <property type="match status" value="1"/>
</dbReference>
<dbReference type="InterPro" id="IPR001494">
    <property type="entry name" value="Importin-beta_N"/>
</dbReference>
<keyword evidence="11" id="KW-1185">Reference proteome</keyword>
<dbReference type="InterPro" id="IPR057941">
    <property type="entry name" value="TPR_TNPO3_IPO13_2nd"/>
</dbReference>
<gene>
    <name evidence="10" type="ORF">ACJMK2_040646</name>
</gene>
<dbReference type="SMART" id="SM00913">
    <property type="entry name" value="IBN_N"/>
    <property type="match status" value="1"/>
</dbReference>
<dbReference type="InterPro" id="IPR011989">
    <property type="entry name" value="ARM-like"/>
</dbReference>
<evidence type="ECO:0000256" key="4">
    <source>
        <dbReference type="ARBA" id="ARBA00016020"/>
    </source>
</evidence>
<proteinExistence type="inferred from homology"/>
<dbReference type="PANTHER" id="PTHR12363">
    <property type="entry name" value="TRANSPORTIN 3 AND IMPORTIN 13"/>
    <property type="match status" value="1"/>
</dbReference>
<evidence type="ECO:0000256" key="6">
    <source>
        <dbReference type="ARBA" id="ARBA00022737"/>
    </source>
</evidence>
<sequence length="940" mass="106615">MAMASVASSAGGAEFTSANVEKAVCDFYCNACAHHDIHMWLTVAQVSQQAWTFSWDLLVPGKNVQVQFFGASCLHVKISKYWNEISSDHYDALRTRLLEKIVQFAQGPKMVLTRLCIALSSFALNTMPDFWKDPVHSLINTFQQETSINLDSTLRCTVLLELLTVLPEEFFSSNLAQNRRAQLRNELTKGLAHILLLLENLMSPNSPAAVYDASLKCFSSWVQFGIVLNESESVILHVFASLQNPLLFDTAVDTLVSVFSHPDTQRFPYTIHKLMPVLLQLHDILNKAVEQYDMDTCQGVTQVVVAVAENHTKMLIDGALSQEEEKKMQTLRFIDLVLACTSVPGYFPMDELCSNMTFTFWYILQDALLEQDKENFCNLLPIFQPIYLKLIEHLLIKVQFPTDQVYDDWSEDEKEQFRCYRQDIGDTMMYAYSILREPLLGYMYSALSGIMNGSKEVEIRWQLMEAILFLFSSVAESIDLEENLYLPSLLDLLPRIPFNNIKFLSTALFMIGSLGEWMSCHPESLERVIPLVLQGLRNSEVATAATLALKDITRENLDHIYPYLQQILQASQSSLQSGVLKSREVLRLMSCIGQVLSVLPFEEIMQNLSPILSPHLQELQQLASEEPSPSIRASLILKLNMLSWLFGALYTEHDTEGHQENIVLEKKQKPKYLGPKPAVCDLFKRTLQTLMDDFAPLAKDVAQLLSQMYQTVPHVSILDLTKQLIIMFHADSQFAPVVQVLLSSVVNKTLQLFQSDVQMYTDVVEGFMTLMSQILKKTKNVILNGSFNLSEVFQAAVIGMSMAENHTVKASCIFLAELLAQSTVPAVQEMVLENGQILLDRIIRNIGGEAPRMVTEHVADVLFILTKHHIEHVRTWFHEIVEKEGYPSVRVTKTDKDNFTKAILRERSNKRKVRELVKEFTLLCRGLLGTEYAAQMVAMM</sequence>
<dbReference type="GO" id="GO:0005634">
    <property type="term" value="C:nucleus"/>
    <property type="evidence" value="ECO:0007669"/>
    <property type="project" value="UniProtKB-SubCell"/>
</dbReference>
<evidence type="ECO:0000256" key="7">
    <source>
        <dbReference type="ARBA" id="ARBA00022927"/>
    </source>
</evidence>
<evidence type="ECO:0000313" key="10">
    <source>
        <dbReference type="EMBL" id="KAL3867799.1"/>
    </source>
</evidence>
<dbReference type="InterPro" id="IPR051345">
    <property type="entry name" value="Importin_beta-like_NTR"/>
</dbReference>
<dbReference type="Proteomes" id="UP001634394">
    <property type="component" value="Unassembled WGS sequence"/>
</dbReference>
<dbReference type="GO" id="GO:0006606">
    <property type="term" value="P:protein import into nucleus"/>
    <property type="evidence" value="ECO:0007669"/>
    <property type="project" value="UniProtKB-ARBA"/>
</dbReference>
<dbReference type="InterPro" id="IPR040709">
    <property type="entry name" value="Importin_rep_1"/>
</dbReference>
<keyword evidence="5" id="KW-0813">Transport</keyword>
<name>A0ABD3W1P4_SINWO</name>
<dbReference type="InterPro" id="IPR013598">
    <property type="entry name" value="Exportin-1/Importin-b-like"/>
</dbReference>
<dbReference type="Pfam" id="PF24138">
    <property type="entry name" value="TPR_TNPO3_IPO13_2nd"/>
    <property type="match status" value="1"/>
</dbReference>
<evidence type="ECO:0000256" key="5">
    <source>
        <dbReference type="ARBA" id="ARBA00022448"/>
    </source>
</evidence>
<organism evidence="10 11">
    <name type="scientific">Sinanodonta woodiana</name>
    <name type="common">Chinese pond mussel</name>
    <name type="synonym">Anodonta woodiana</name>
    <dbReference type="NCBI Taxonomy" id="1069815"/>
    <lineage>
        <taxon>Eukaryota</taxon>
        <taxon>Metazoa</taxon>
        <taxon>Spiralia</taxon>
        <taxon>Lophotrochozoa</taxon>
        <taxon>Mollusca</taxon>
        <taxon>Bivalvia</taxon>
        <taxon>Autobranchia</taxon>
        <taxon>Heteroconchia</taxon>
        <taxon>Palaeoheterodonta</taxon>
        <taxon>Unionida</taxon>
        <taxon>Unionoidea</taxon>
        <taxon>Unionidae</taxon>
        <taxon>Unioninae</taxon>
        <taxon>Sinanodonta</taxon>
    </lineage>
</organism>
<dbReference type="Pfam" id="PF18806">
    <property type="entry name" value="Importin_rep_3"/>
    <property type="match status" value="1"/>
</dbReference>
<keyword evidence="8" id="KW-0539">Nucleus</keyword>
<dbReference type="Pfam" id="PF24140">
    <property type="entry name" value="TPR_TNPO3_IPO13_3rd"/>
    <property type="match status" value="1"/>
</dbReference>